<comment type="caution">
    <text evidence="1">The sequence shown here is derived from an EMBL/GenBank/DDBJ whole genome shotgun (WGS) entry which is preliminary data.</text>
</comment>
<evidence type="ECO:0000313" key="1">
    <source>
        <dbReference type="EMBL" id="RKH05055.1"/>
    </source>
</evidence>
<sequence length="61" mass="6497">MLSDVPVRHGYAEITATVASGSGWRVRGEVGYRPTNHLGAFAFAEASSGTRMAGAGLRWLF</sequence>
<proteinExistence type="predicted"/>
<reference evidence="2" key="1">
    <citation type="submission" date="2018-09" db="EMBL/GenBank/DDBJ databases">
        <authorList>
            <person name="Livingstone P.G."/>
            <person name="Whitworth D.E."/>
        </authorList>
    </citation>
    <scope>NUCLEOTIDE SEQUENCE [LARGE SCALE GENOMIC DNA]</scope>
    <source>
        <strain evidence="2">CA043D</strain>
    </source>
</reference>
<evidence type="ECO:0000313" key="2">
    <source>
        <dbReference type="Proteomes" id="UP000268313"/>
    </source>
</evidence>
<dbReference type="EMBL" id="RAWE01000022">
    <property type="protein sequence ID" value="RKH05055.1"/>
    <property type="molecule type" value="Genomic_DNA"/>
</dbReference>
<protein>
    <recommendedName>
        <fullName evidence="3">Autotransporter outer membrane beta-barrel domain-containing protein</fullName>
    </recommendedName>
</protein>
<organism evidence="1 2">
    <name type="scientific">Corallococcus carmarthensis</name>
    <dbReference type="NCBI Taxonomy" id="2316728"/>
    <lineage>
        <taxon>Bacteria</taxon>
        <taxon>Pseudomonadati</taxon>
        <taxon>Myxococcota</taxon>
        <taxon>Myxococcia</taxon>
        <taxon>Myxococcales</taxon>
        <taxon>Cystobacterineae</taxon>
        <taxon>Myxococcaceae</taxon>
        <taxon>Corallococcus</taxon>
    </lineage>
</organism>
<dbReference type="Proteomes" id="UP000268313">
    <property type="component" value="Unassembled WGS sequence"/>
</dbReference>
<name>A0A3A8KLG2_9BACT</name>
<evidence type="ECO:0008006" key="3">
    <source>
        <dbReference type="Google" id="ProtNLM"/>
    </source>
</evidence>
<keyword evidence="2" id="KW-1185">Reference proteome</keyword>
<accession>A0A3A8KLG2</accession>
<gene>
    <name evidence="1" type="ORF">D7X32_09050</name>
</gene>
<dbReference type="AlphaFoldDB" id="A0A3A8KLG2"/>